<keyword evidence="9" id="KW-1133">Transmembrane helix</keyword>
<evidence type="ECO:0000256" key="11">
    <source>
        <dbReference type="ARBA" id="ARBA00023136"/>
    </source>
</evidence>
<dbReference type="InterPro" id="IPR043538">
    <property type="entry name" value="XYLT"/>
</dbReference>
<keyword evidence="3" id="KW-0328">Glycosyltransferase</keyword>
<dbReference type="InterPro" id="IPR003406">
    <property type="entry name" value="Glyco_trans_14"/>
</dbReference>
<evidence type="ECO:0000313" key="16">
    <source>
        <dbReference type="EMBL" id="TII00807.1"/>
    </source>
</evidence>
<gene>
    <name evidence="16" type="ORF">FAJ39_00265</name>
    <name evidence="15" type="ORF">FAJ39_04325</name>
</gene>
<accession>A0A4T2GQI6</accession>
<evidence type="ECO:0000256" key="14">
    <source>
        <dbReference type="ARBA" id="ARBA00042865"/>
    </source>
</evidence>
<evidence type="ECO:0000256" key="9">
    <source>
        <dbReference type="ARBA" id="ARBA00022989"/>
    </source>
</evidence>
<keyword evidence="13" id="KW-0325">Glycoprotein</keyword>
<dbReference type="GO" id="GO:0015012">
    <property type="term" value="P:heparan sulfate proteoglycan biosynthetic process"/>
    <property type="evidence" value="ECO:0007669"/>
    <property type="project" value="TreeGrafter"/>
</dbReference>
<dbReference type="GO" id="GO:0046872">
    <property type="term" value="F:metal ion binding"/>
    <property type="evidence" value="ECO:0007669"/>
    <property type="project" value="UniProtKB-KW"/>
</dbReference>
<dbReference type="Proteomes" id="UP000305165">
    <property type="component" value="Unassembled WGS sequence"/>
</dbReference>
<evidence type="ECO:0000256" key="2">
    <source>
        <dbReference type="ARBA" id="ARBA00004648"/>
    </source>
</evidence>
<dbReference type="PANTHER" id="PTHR46025:SF3">
    <property type="entry name" value="XYLOSYLTRANSFERASE OXT"/>
    <property type="match status" value="1"/>
</dbReference>
<comment type="subcellular location">
    <subcellularLocation>
        <location evidence="2">Endoplasmic reticulum membrane</location>
        <topology evidence="2">Single-pass type II membrane protein</topology>
    </subcellularLocation>
    <subcellularLocation>
        <location evidence="1">Golgi apparatus membrane</location>
        <topology evidence="1">Single-pass type II membrane protein</topology>
    </subcellularLocation>
</comment>
<keyword evidence="7" id="KW-0256">Endoplasmic reticulum</keyword>
<keyword evidence="6" id="KW-0479">Metal-binding</keyword>
<evidence type="ECO:0000256" key="10">
    <source>
        <dbReference type="ARBA" id="ARBA00023034"/>
    </source>
</evidence>
<keyword evidence="5" id="KW-0812">Transmembrane</keyword>
<evidence type="ECO:0000256" key="1">
    <source>
        <dbReference type="ARBA" id="ARBA00004323"/>
    </source>
</evidence>
<keyword evidence="10" id="KW-0333">Golgi apparatus</keyword>
<keyword evidence="8" id="KW-0735">Signal-anchor</keyword>
<evidence type="ECO:0000256" key="4">
    <source>
        <dbReference type="ARBA" id="ARBA00022679"/>
    </source>
</evidence>
<organism evidence="16 17">
    <name type="scientific">Streptococcus suis</name>
    <dbReference type="NCBI Taxonomy" id="1307"/>
    <lineage>
        <taxon>Bacteria</taxon>
        <taxon>Bacillati</taxon>
        <taxon>Bacillota</taxon>
        <taxon>Bacilli</taxon>
        <taxon>Lactobacillales</taxon>
        <taxon>Streptococcaceae</taxon>
        <taxon>Streptococcus</taxon>
    </lineage>
</organism>
<dbReference type="EMBL" id="SSXO01000002">
    <property type="protein sequence ID" value="TII00297.1"/>
    <property type="molecule type" value="Genomic_DNA"/>
</dbReference>
<sequence>MTTKHAYLILAHSNFKQLGFLIQLLDHERNDIFIHIDQKTVFDSKDEEQLRKYVRLSSIYFVPRVGVYWGGVSQIIAEMNLFKIAAQTDHYAFYHLLSGVDLPLSSQEDIHLFFDQHADKNFLTIMAHDRTPEDVNRIKYYHFFESFTPRTIPGLVGKALFRIYRALEVWIQKLLRVDRINKFNLTLVKASQWVSLPSQTVSVILQEEDWLKRVFKHSFLCDELFIPMVLEKNGLLDQIYFAEVNNDQKDEFQGSLHFNNWWDGKPYTWQSNQTDFAQLQAAKSAGYLFARKFAIENDEMMKEFIIQLIQNEEQVDDNEEV</sequence>
<dbReference type="GO" id="GO:0050650">
    <property type="term" value="P:chondroitin sulfate proteoglycan biosynthetic process"/>
    <property type="evidence" value="ECO:0007669"/>
    <property type="project" value="TreeGrafter"/>
</dbReference>
<protein>
    <recommendedName>
        <fullName evidence="14">Peptide O-xylosyltransferase</fullName>
    </recommendedName>
</protein>
<keyword evidence="11" id="KW-0472">Membrane</keyword>
<evidence type="ECO:0000256" key="13">
    <source>
        <dbReference type="ARBA" id="ARBA00023180"/>
    </source>
</evidence>
<dbReference type="AlphaFoldDB" id="A0A4T2GQI6"/>
<keyword evidence="12" id="KW-1015">Disulfide bond</keyword>
<evidence type="ECO:0000313" key="17">
    <source>
        <dbReference type="Proteomes" id="UP000305165"/>
    </source>
</evidence>
<dbReference type="EMBL" id="SSXO01000001">
    <property type="protein sequence ID" value="TII00807.1"/>
    <property type="molecule type" value="Genomic_DNA"/>
</dbReference>
<evidence type="ECO:0000256" key="12">
    <source>
        <dbReference type="ARBA" id="ARBA00023157"/>
    </source>
</evidence>
<reference evidence="16 17" key="1">
    <citation type="submission" date="2019-04" db="EMBL/GenBank/DDBJ databases">
        <title>Genome analysis of Streptococcus suis strain WUSS424.</title>
        <authorList>
            <person name="Chen H."/>
            <person name="Gao X."/>
            <person name="Wu Z."/>
        </authorList>
    </citation>
    <scope>NUCLEOTIDE SEQUENCE [LARGE SCALE GENOMIC DNA]</scope>
    <source>
        <strain evidence="16 17">WUSS424</strain>
    </source>
</reference>
<evidence type="ECO:0000256" key="7">
    <source>
        <dbReference type="ARBA" id="ARBA00022824"/>
    </source>
</evidence>
<dbReference type="GO" id="GO:0030158">
    <property type="term" value="F:protein xylosyltransferase activity"/>
    <property type="evidence" value="ECO:0007669"/>
    <property type="project" value="InterPro"/>
</dbReference>
<dbReference type="OrthoDB" id="7943907at2"/>
<evidence type="ECO:0000313" key="15">
    <source>
        <dbReference type="EMBL" id="TII00297.1"/>
    </source>
</evidence>
<keyword evidence="4" id="KW-0808">Transferase</keyword>
<comment type="caution">
    <text evidence="16">The sequence shown here is derived from an EMBL/GenBank/DDBJ whole genome shotgun (WGS) entry which is preliminary data.</text>
</comment>
<evidence type="ECO:0000256" key="6">
    <source>
        <dbReference type="ARBA" id="ARBA00022723"/>
    </source>
</evidence>
<dbReference type="GO" id="GO:0016020">
    <property type="term" value="C:membrane"/>
    <property type="evidence" value="ECO:0007669"/>
    <property type="project" value="InterPro"/>
</dbReference>
<evidence type="ECO:0000256" key="3">
    <source>
        <dbReference type="ARBA" id="ARBA00022676"/>
    </source>
</evidence>
<dbReference type="Pfam" id="PF02485">
    <property type="entry name" value="Branch"/>
    <property type="match status" value="1"/>
</dbReference>
<name>A0A4T2GQI6_STRSU</name>
<proteinExistence type="predicted"/>
<evidence type="ECO:0000256" key="8">
    <source>
        <dbReference type="ARBA" id="ARBA00022968"/>
    </source>
</evidence>
<dbReference type="PANTHER" id="PTHR46025">
    <property type="entry name" value="XYLOSYLTRANSFERASE OXT"/>
    <property type="match status" value="1"/>
</dbReference>
<evidence type="ECO:0000256" key="5">
    <source>
        <dbReference type="ARBA" id="ARBA00022692"/>
    </source>
</evidence>